<dbReference type="Proteomes" id="UP000032141">
    <property type="component" value="Chromosome C8"/>
</dbReference>
<evidence type="ECO:0000313" key="8">
    <source>
        <dbReference type="EnsemblPlants" id="Bo8g025730.1"/>
    </source>
</evidence>
<dbReference type="HOGENOM" id="CLU_034705_1_0_1"/>
<keyword evidence="4 5" id="KW-0472">Membrane</keyword>
<dbReference type="Pfam" id="PF07970">
    <property type="entry name" value="COPIIcoated_ERV"/>
    <property type="match status" value="1"/>
</dbReference>
<feature type="domain" description="Endoplasmic reticulum vesicle transporter C-terminal" evidence="6">
    <location>
        <begin position="263"/>
        <end position="480"/>
    </location>
</feature>
<dbReference type="GO" id="GO:0016020">
    <property type="term" value="C:membrane"/>
    <property type="evidence" value="ECO:0007669"/>
    <property type="project" value="UniProtKB-SubCell"/>
</dbReference>
<sequence length="500" mass="56233">MVRFKKQVITWKDPSKPINLLNQLLNRNGCNVGVLVSTKKSRRWIHVGSHSKPATGFLTNSKLVTWKLTGDHLNVNTKIQSPANGFGTVVSWRVNKSKWRNEVEDVLIDCGSDREMKMKKRKSKGQCRIPPLSDRESRTLSGGVITLVSSVVMFLLFFSELRLYLHSVTETKLVVDTSRGETLRINFDMTFPALACSILSVDAMDISGELHLDVKHDVIKRRLDSHGNIIESRQDGIGAAKIEKPLQKHGGRLEHNETYCGSCYGAEAEEHDCCNSCEDVREAYRKKGWGVTNPDLIDQCKREGFLQRVKDEEGEGCNIYGFLEVNKVAGNFHFAPGKSFHQAGVHVHDLLAFQKDSFNISHKINRLTFGDYFPGVVNPLDKVQWSQDTPNAMYQYFIKVVPTVYTDISGHTIQSNQFSVTEHVKSSEAGQLQSLPGVFFFYDLSPIKVTFTEEHISFLHFLTNVCAIVGGVFTVSGIIDAFIYHGQKAIKKKIEIGKFS</sequence>
<organism evidence="8 9">
    <name type="scientific">Brassica oleracea var. oleracea</name>
    <dbReference type="NCBI Taxonomy" id="109376"/>
    <lineage>
        <taxon>Eukaryota</taxon>
        <taxon>Viridiplantae</taxon>
        <taxon>Streptophyta</taxon>
        <taxon>Embryophyta</taxon>
        <taxon>Tracheophyta</taxon>
        <taxon>Spermatophyta</taxon>
        <taxon>Magnoliopsida</taxon>
        <taxon>eudicotyledons</taxon>
        <taxon>Gunneridae</taxon>
        <taxon>Pentapetalae</taxon>
        <taxon>rosids</taxon>
        <taxon>malvids</taxon>
        <taxon>Brassicales</taxon>
        <taxon>Brassicaceae</taxon>
        <taxon>Brassiceae</taxon>
        <taxon>Brassica</taxon>
    </lineage>
</organism>
<evidence type="ECO:0000259" key="7">
    <source>
        <dbReference type="Pfam" id="PF13850"/>
    </source>
</evidence>
<feature type="transmembrane region" description="Helical" evidence="5">
    <location>
        <begin position="458"/>
        <end position="483"/>
    </location>
</feature>
<dbReference type="EnsemblPlants" id="Bo8g025730.1">
    <property type="protein sequence ID" value="Bo8g025730.1"/>
    <property type="gene ID" value="Bo8g025730"/>
</dbReference>
<dbReference type="eggNOG" id="KOG2667">
    <property type="taxonomic scope" value="Eukaryota"/>
</dbReference>
<dbReference type="InterPro" id="IPR039542">
    <property type="entry name" value="Erv_N"/>
</dbReference>
<evidence type="ECO:0000256" key="4">
    <source>
        <dbReference type="ARBA" id="ARBA00023136"/>
    </source>
</evidence>
<comment type="subcellular location">
    <subcellularLocation>
        <location evidence="1">Membrane</location>
    </subcellularLocation>
</comment>
<dbReference type="Pfam" id="PF13850">
    <property type="entry name" value="ERGIC_N"/>
    <property type="match status" value="1"/>
</dbReference>
<dbReference type="STRING" id="109376.A0A0D3DKI3"/>
<reference evidence="8" key="2">
    <citation type="submission" date="2015-03" db="UniProtKB">
        <authorList>
            <consortium name="EnsemblPlants"/>
        </authorList>
    </citation>
    <scope>IDENTIFICATION</scope>
</reference>
<keyword evidence="2 5" id="KW-0812">Transmembrane</keyword>
<dbReference type="AlphaFoldDB" id="A0A0D3DKI3"/>
<keyword evidence="9" id="KW-1185">Reference proteome</keyword>
<reference evidence="8 9" key="1">
    <citation type="journal article" date="2014" name="Genome Biol.">
        <title>Transcriptome and methylome profiling reveals relics of genome dominance in the mesopolyploid Brassica oleracea.</title>
        <authorList>
            <person name="Parkin I.A."/>
            <person name="Koh C."/>
            <person name="Tang H."/>
            <person name="Robinson S.J."/>
            <person name="Kagale S."/>
            <person name="Clarke W.E."/>
            <person name="Town C.D."/>
            <person name="Nixon J."/>
            <person name="Krishnakumar V."/>
            <person name="Bidwell S.L."/>
            <person name="Denoeud F."/>
            <person name="Belcram H."/>
            <person name="Links M.G."/>
            <person name="Just J."/>
            <person name="Clarke C."/>
            <person name="Bender T."/>
            <person name="Huebert T."/>
            <person name="Mason A.S."/>
            <person name="Pires J.C."/>
            <person name="Barker G."/>
            <person name="Moore J."/>
            <person name="Walley P.G."/>
            <person name="Manoli S."/>
            <person name="Batley J."/>
            <person name="Edwards D."/>
            <person name="Nelson M.N."/>
            <person name="Wang X."/>
            <person name="Paterson A.H."/>
            <person name="King G."/>
            <person name="Bancroft I."/>
            <person name="Chalhoub B."/>
            <person name="Sharpe A.G."/>
        </authorList>
    </citation>
    <scope>NUCLEOTIDE SEQUENCE</scope>
    <source>
        <strain evidence="8 9">cv. TO1000</strain>
    </source>
</reference>
<accession>A0A0D3DKI3</accession>
<name>A0A0D3DKI3_BRAOL</name>
<evidence type="ECO:0000256" key="2">
    <source>
        <dbReference type="ARBA" id="ARBA00022692"/>
    </source>
</evidence>
<evidence type="ECO:0000256" key="1">
    <source>
        <dbReference type="ARBA" id="ARBA00004370"/>
    </source>
</evidence>
<dbReference type="InterPro" id="IPR012936">
    <property type="entry name" value="Erv_C"/>
</dbReference>
<dbReference type="InterPro" id="IPR045888">
    <property type="entry name" value="Erv"/>
</dbReference>
<dbReference type="Gramene" id="Bo8g025730.1">
    <property type="protein sequence ID" value="Bo8g025730.1"/>
    <property type="gene ID" value="Bo8g025730"/>
</dbReference>
<dbReference type="PANTHER" id="PTHR10984">
    <property type="entry name" value="ENDOPLASMIC RETICULUM-GOLGI INTERMEDIATE COMPARTMENT PROTEIN"/>
    <property type="match status" value="1"/>
</dbReference>
<dbReference type="OMA" id="QRHEGCR"/>
<proteinExistence type="predicted"/>
<evidence type="ECO:0000256" key="3">
    <source>
        <dbReference type="ARBA" id="ARBA00022989"/>
    </source>
</evidence>
<feature type="domain" description="Endoplasmic reticulum vesicle transporter N-terminal" evidence="7">
    <location>
        <begin position="136"/>
        <end position="211"/>
    </location>
</feature>
<dbReference type="PANTHER" id="PTHR10984:SF82">
    <property type="entry name" value="ENDOPLASMIC RETICULUM VESICLE TRANSPORTER PROTEIN"/>
    <property type="match status" value="1"/>
</dbReference>
<protein>
    <recommendedName>
        <fullName evidence="10">Endoplasmic reticulum vesicle transporter C-terminal domain-containing protein</fullName>
    </recommendedName>
</protein>
<evidence type="ECO:0000256" key="5">
    <source>
        <dbReference type="SAM" id="Phobius"/>
    </source>
</evidence>
<keyword evidence="3 5" id="KW-1133">Transmembrane helix</keyword>
<evidence type="ECO:0000313" key="9">
    <source>
        <dbReference type="Proteomes" id="UP000032141"/>
    </source>
</evidence>
<evidence type="ECO:0008006" key="10">
    <source>
        <dbReference type="Google" id="ProtNLM"/>
    </source>
</evidence>
<dbReference type="GO" id="GO:0005783">
    <property type="term" value="C:endoplasmic reticulum"/>
    <property type="evidence" value="ECO:0007669"/>
    <property type="project" value="TreeGrafter"/>
</dbReference>
<dbReference type="GO" id="GO:0030134">
    <property type="term" value="C:COPII-coated ER to Golgi transport vesicle"/>
    <property type="evidence" value="ECO:0007669"/>
    <property type="project" value="TreeGrafter"/>
</dbReference>
<evidence type="ECO:0000259" key="6">
    <source>
        <dbReference type="Pfam" id="PF07970"/>
    </source>
</evidence>